<keyword evidence="12" id="KW-0539">Nucleus</keyword>
<dbReference type="GO" id="GO:0006397">
    <property type="term" value="P:mRNA processing"/>
    <property type="evidence" value="ECO:0007669"/>
    <property type="project" value="UniProtKB-KW"/>
</dbReference>
<dbReference type="EMBL" id="JH818025">
    <property type="protein sequence ID" value="EKC41473.1"/>
    <property type="molecule type" value="Genomic_DNA"/>
</dbReference>
<dbReference type="PANTHER" id="PTHR10682:SF10">
    <property type="entry name" value="POLYNUCLEOTIDE ADENYLYLTRANSFERASE"/>
    <property type="match status" value="1"/>
</dbReference>
<evidence type="ECO:0000259" key="15">
    <source>
        <dbReference type="Pfam" id="PF20750"/>
    </source>
</evidence>
<comment type="similarity">
    <text evidence="4">Belongs to the poly(A) polymerase family.</text>
</comment>
<keyword evidence="11" id="KW-0460">Magnesium</keyword>
<dbReference type="EC" id="2.7.7.19" evidence="5"/>
<dbReference type="SUPFAM" id="SSF81301">
    <property type="entry name" value="Nucleotidyltransferase"/>
    <property type="match status" value="1"/>
</dbReference>
<keyword evidence="8" id="KW-0479">Metal-binding</keyword>
<dbReference type="InterPro" id="IPR043519">
    <property type="entry name" value="NT_sf"/>
</dbReference>
<dbReference type="InParanoid" id="K1R6R4"/>
<accession>K1R6R4</accession>
<comment type="catalytic activity">
    <reaction evidence="13">
        <text>RNA(n) + ATP = RNA(n)-3'-adenine ribonucleotide + diphosphate</text>
        <dbReference type="Rhea" id="RHEA:11332"/>
        <dbReference type="Rhea" id="RHEA-COMP:14527"/>
        <dbReference type="Rhea" id="RHEA-COMP:17347"/>
        <dbReference type="ChEBI" id="CHEBI:30616"/>
        <dbReference type="ChEBI" id="CHEBI:33019"/>
        <dbReference type="ChEBI" id="CHEBI:140395"/>
        <dbReference type="ChEBI" id="CHEBI:173115"/>
        <dbReference type="EC" id="2.7.7.19"/>
    </reaction>
</comment>
<evidence type="ECO:0000256" key="2">
    <source>
        <dbReference type="ARBA" id="ARBA00001946"/>
    </source>
</evidence>
<dbReference type="GO" id="GO:0046872">
    <property type="term" value="F:metal ion binding"/>
    <property type="evidence" value="ECO:0007669"/>
    <property type="project" value="UniProtKB-KW"/>
</dbReference>
<organism evidence="16">
    <name type="scientific">Magallana gigas</name>
    <name type="common">Pacific oyster</name>
    <name type="synonym">Crassostrea gigas</name>
    <dbReference type="NCBI Taxonomy" id="29159"/>
    <lineage>
        <taxon>Eukaryota</taxon>
        <taxon>Metazoa</taxon>
        <taxon>Spiralia</taxon>
        <taxon>Lophotrochozoa</taxon>
        <taxon>Mollusca</taxon>
        <taxon>Bivalvia</taxon>
        <taxon>Autobranchia</taxon>
        <taxon>Pteriomorphia</taxon>
        <taxon>Ostreida</taxon>
        <taxon>Ostreoidea</taxon>
        <taxon>Ostreidae</taxon>
        <taxon>Magallana</taxon>
    </lineage>
</organism>
<name>K1R6R4_MAGGI</name>
<gene>
    <name evidence="16" type="ORF">CGI_10009407</name>
</gene>
<dbReference type="GO" id="GO:1990817">
    <property type="term" value="F:poly(A) RNA polymerase activity"/>
    <property type="evidence" value="ECO:0007669"/>
    <property type="project" value="UniProtKB-EC"/>
</dbReference>
<keyword evidence="6" id="KW-0507">mRNA processing</keyword>
<keyword evidence="7" id="KW-0808">Transferase</keyword>
<evidence type="ECO:0000256" key="9">
    <source>
        <dbReference type="ARBA" id="ARBA00022741"/>
    </source>
</evidence>
<evidence type="ECO:0000256" key="8">
    <source>
        <dbReference type="ARBA" id="ARBA00022723"/>
    </source>
</evidence>
<dbReference type="InterPro" id="IPR007012">
    <property type="entry name" value="PolA_pol_cen_dom"/>
</dbReference>
<comment type="subcellular location">
    <subcellularLocation>
        <location evidence="3">Nucleus</location>
    </subcellularLocation>
</comment>
<protein>
    <recommendedName>
        <fullName evidence="5">polynucleotide adenylyltransferase</fullName>
        <ecNumber evidence="5">2.7.7.19</ecNumber>
    </recommendedName>
</protein>
<dbReference type="Pfam" id="PF20750">
    <property type="entry name" value="PAP_NTPase"/>
    <property type="match status" value="1"/>
</dbReference>
<evidence type="ECO:0000256" key="3">
    <source>
        <dbReference type="ARBA" id="ARBA00004123"/>
    </source>
</evidence>
<dbReference type="SUPFAM" id="SSF81631">
    <property type="entry name" value="PAP/OAS1 substrate-binding domain"/>
    <property type="match status" value="1"/>
</dbReference>
<dbReference type="AlphaFoldDB" id="K1R6R4"/>
<evidence type="ECO:0000256" key="4">
    <source>
        <dbReference type="ARBA" id="ARBA00010912"/>
    </source>
</evidence>
<dbReference type="HOGENOM" id="CLU_011511_0_0_1"/>
<dbReference type="Pfam" id="PF04928">
    <property type="entry name" value="PAP_central"/>
    <property type="match status" value="1"/>
</dbReference>
<evidence type="ECO:0000256" key="1">
    <source>
        <dbReference type="ARBA" id="ARBA00001936"/>
    </source>
</evidence>
<evidence type="ECO:0000256" key="13">
    <source>
        <dbReference type="ARBA" id="ARBA00048830"/>
    </source>
</evidence>
<dbReference type="PANTHER" id="PTHR10682">
    <property type="entry name" value="POLY A POLYMERASE"/>
    <property type="match status" value="1"/>
</dbReference>
<comment type="cofactor">
    <cofactor evidence="2">
        <name>Mg(2+)</name>
        <dbReference type="ChEBI" id="CHEBI:18420"/>
    </cofactor>
</comment>
<keyword evidence="9" id="KW-0547">Nucleotide-binding</keyword>
<evidence type="ECO:0000256" key="12">
    <source>
        <dbReference type="ARBA" id="ARBA00023242"/>
    </source>
</evidence>
<dbReference type="GO" id="GO:0005524">
    <property type="term" value="F:ATP binding"/>
    <property type="evidence" value="ECO:0007669"/>
    <property type="project" value="UniProtKB-KW"/>
</dbReference>
<evidence type="ECO:0000256" key="11">
    <source>
        <dbReference type="ARBA" id="ARBA00022842"/>
    </source>
</evidence>
<dbReference type="GO" id="GO:0005634">
    <property type="term" value="C:nucleus"/>
    <property type="evidence" value="ECO:0007669"/>
    <property type="project" value="UniProtKB-SubCell"/>
</dbReference>
<dbReference type="CDD" id="cd05402">
    <property type="entry name" value="NT_PAP_TUTase"/>
    <property type="match status" value="1"/>
</dbReference>
<evidence type="ECO:0000256" key="5">
    <source>
        <dbReference type="ARBA" id="ARBA00012388"/>
    </source>
</evidence>
<reference evidence="16" key="1">
    <citation type="journal article" date="2012" name="Nature">
        <title>The oyster genome reveals stress adaptation and complexity of shell formation.</title>
        <authorList>
            <person name="Zhang G."/>
            <person name="Fang X."/>
            <person name="Guo X."/>
            <person name="Li L."/>
            <person name="Luo R."/>
            <person name="Xu F."/>
            <person name="Yang P."/>
            <person name="Zhang L."/>
            <person name="Wang X."/>
            <person name="Qi H."/>
            <person name="Xiong Z."/>
            <person name="Que H."/>
            <person name="Xie Y."/>
            <person name="Holland P.W."/>
            <person name="Paps J."/>
            <person name="Zhu Y."/>
            <person name="Wu F."/>
            <person name="Chen Y."/>
            <person name="Wang J."/>
            <person name="Peng C."/>
            <person name="Meng J."/>
            <person name="Yang L."/>
            <person name="Liu J."/>
            <person name="Wen B."/>
            <person name="Zhang N."/>
            <person name="Huang Z."/>
            <person name="Zhu Q."/>
            <person name="Feng Y."/>
            <person name="Mount A."/>
            <person name="Hedgecock D."/>
            <person name="Xu Z."/>
            <person name="Liu Y."/>
            <person name="Domazet-Loso T."/>
            <person name="Du Y."/>
            <person name="Sun X."/>
            <person name="Zhang S."/>
            <person name="Liu B."/>
            <person name="Cheng P."/>
            <person name="Jiang X."/>
            <person name="Li J."/>
            <person name="Fan D."/>
            <person name="Wang W."/>
            <person name="Fu W."/>
            <person name="Wang T."/>
            <person name="Wang B."/>
            <person name="Zhang J."/>
            <person name="Peng Z."/>
            <person name="Li Y."/>
            <person name="Li N."/>
            <person name="Wang J."/>
            <person name="Chen M."/>
            <person name="He Y."/>
            <person name="Tan F."/>
            <person name="Song X."/>
            <person name="Zheng Q."/>
            <person name="Huang R."/>
            <person name="Yang H."/>
            <person name="Du X."/>
            <person name="Chen L."/>
            <person name="Yang M."/>
            <person name="Gaffney P.M."/>
            <person name="Wang S."/>
            <person name="Luo L."/>
            <person name="She Z."/>
            <person name="Ming Y."/>
            <person name="Huang W."/>
            <person name="Zhang S."/>
            <person name="Huang B."/>
            <person name="Zhang Y."/>
            <person name="Qu T."/>
            <person name="Ni P."/>
            <person name="Miao G."/>
            <person name="Wang J."/>
            <person name="Wang Q."/>
            <person name="Steinberg C.E."/>
            <person name="Wang H."/>
            <person name="Li N."/>
            <person name="Qian L."/>
            <person name="Zhang G."/>
            <person name="Li Y."/>
            <person name="Yang H."/>
            <person name="Liu X."/>
            <person name="Wang J."/>
            <person name="Yin Y."/>
            <person name="Wang J."/>
        </authorList>
    </citation>
    <scope>NUCLEOTIDE SEQUENCE [LARGE SCALE GENOMIC DNA]</scope>
    <source>
        <strain evidence="16">05x7-T-G4-1.051#20</strain>
    </source>
</reference>
<dbReference type="InterPro" id="IPR048840">
    <property type="entry name" value="PolA_pol_NTPase"/>
</dbReference>
<evidence type="ECO:0000256" key="6">
    <source>
        <dbReference type="ARBA" id="ARBA00022664"/>
    </source>
</evidence>
<evidence type="ECO:0000259" key="14">
    <source>
        <dbReference type="Pfam" id="PF04928"/>
    </source>
</evidence>
<feature type="domain" description="Poly(A) polymerase central" evidence="14">
    <location>
        <begin position="210"/>
        <end position="263"/>
    </location>
</feature>
<evidence type="ECO:0000256" key="7">
    <source>
        <dbReference type="ARBA" id="ARBA00022679"/>
    </source>
</evidence>
<comment type="cofactor">
    <cofactor evidence="1">
        <name>Mn(2+)</name>
        <dbReference type="ChEBI" id="CHEBI:29035"/>
    </cofactor>
</comment>
<evidence type="ECO:0000313" key="16">
    <source>
        <dbReference type="EMBL" id="EKC41473.1"/>
    </source>
</evidence>
<proteinExistence type="inferred from homology"/>
<keyword evidence="10" id="KW-0067">ATP-binding</keyword>
<dbReference type="Gene3D" id="3.30.460.10">
    <property type="entry name" value="Beta Polymerase, domain 2"/>
    <property type="match status" value="1"/>
</dbReference>
<dbReference type="FunFam" id="3.30.460.10:FF:000002">
    <property type="entry name" value="Poly(A) polymerase alpha, putative"/>
    <property type="match status" value="1"/>
</dbReference>
<sequence length="264" mass="30002">MEPTKNYPGITSPISLEGPKLVDLKLSEKLEEAMRPHGVFESEEEMSHRMEILNRINTLVRKWIKDVSRQKSEINYLEYKINAFGGKVCIFGSYRLGAHTKGADIDTVCIAPGHVDRSDFFSSFVEVLKHTPEVKDLRAIEEAYVPLIKMTFDGIELDMVFARLTLPQIPDEIDLRDESLLRHLNTKCVRSLNGCRVTDEILHLVPNQHNFRRTLLAIKIWAKKKGIYSKVLGFLGGVSWAILVARVCQLYPNAAPATLLHKFS</sequence>
<feature type="domain" description="Poly(A) polymerase nucleotidyltransferase" evidence="15">
    <location>
        <begin position="9"/>
        <end position="205"/>
    </location>
</feature>
<evidence type="ECO:0000256" key="10">
    <source>
        <dbReference type="ARBA" id="ARBA00022840"/>
    </source>
</evidence>